<evidence type="ECO:0000256" key="9">
    <source>
        <dbReference type="RuleBase" id="RU000682"/>
    </source>
</evidence>
<dbReference type="InterPro" id="IPR001356">
    <property type="entry name" value="HD"/>
</dbReference>
<feature type="region of interest" description="Disordered" evidence="10">
    <location>
        <begin position="1"/>
        <end position="27"/>
    </location>
</feature>
<name>A0A8J5TIT7_ZIZPA</name>
<evidence type="ECO:0000313" key="13">
    <source>
        <dbReference type="Proteomes" id="UP000729402"/>
    </source>
</evidence>
<comment type="caution">
    <text evidence="12">The sequence shown here is derived from an EMBL/GenBank/DDBJ whole genome shotgun (WGS) entry which is preliminary data.</text>
</comment>
<feature type="region of interest" description="Disordered" evidence="10">
    <location>
        <begin position="262"/>
        <end position="293"/>
    </location>
</feature>
<dbReference type="PANTHER" id="PTHR45940">
    <property type="entry name" value="WUSCHEL-RELATED HOMEOBOX 1-RELATED"/>
    <property type="match status" value="1"/>
</dbReference>
<keyword evidence="5 8" id="KW-0371">Homeobox</keyword>
<evidence type="ECO:0000256" key="5">
    <source>
        <dbReference type="ARBA" id="ARBA00023155"/>
    </source>
</evidence>
<comment type="subcellular location">
    <subcellularLocation>
        <location evidence="1 8 9">Nucleus</location>
    </subcellularLocation>
</comment>
<evidence type="ECO:0000256" key="10">
    <source>
        <dbReference type="SAM" id="MobiDB-lite"/>
    </source>
</evidence>
<dbReference type="OrthoDB" id="1896656at2759"/>
<evidence type="ECO:0000259" key="11">
    <source>
        <dbReference type="PROSITE" id="PS50071"/>
    </source>
</evidence>
<dbReference type="SMART" id="SM00389">
    <property type="entry name" value="HOX"/>
    <property type="match status" value="1"/>
</dbReference>
<dbReference type="GO" id="GO:0003700">
    <property type="term" value="F:DNA-binding transcription factor activity"/>
    <property type="evidence" value="ECO:0007669"/>
    <property type="project" value="InterPro"/>
</dbReference>
<feature type="domain" description="Homeobox" evidence="11">
    <location>
        <begin position="34"/>
        <end position="99"/>
    </location>
</feature>
<evidence type="ECO:0000313" key="12">
    <source>
        <dbReference type="EMBL" id="KAG8078441.1"/>
    </source>
</evidence>
<reference evidence="12" key="2">
    <citation type="submission" date="2021-02" db="EMBL/GenBank/DDBJ databases">
        <authorList>
            <person name="Kimball J.A."/>
            <person name="Haas M.W."/>
            <person name="Macchietto M."/>
            <person name="Kono T."/>
            <person name="Duquette J."/>
            <person name="Shao M."/>
        </authorList>
    </citation>
    <scope>NUCLEOTIDE SEQUENCE</scope>
    <source>
        <tissue evidence="12">Fresh leaf tissue</tissue>
    </source>
</reference>
<keyword evidence="6" id="KW-0804">Transcription</keyword>
<keyword evidence="3" id="KW-0805">Transcription regulation</keyword>
<dbReference type="Proteomes" id="UP000729402">
    <property type="component" value="Unassembled WGS sequence"/>
</dbReference>
<keyword evidence="4 8" id="KW-0238">DNA-binding</keyword>
<dbReference type="InterPro" id="IPR044555">
    <property type="entry name" value="WUSCHEL-like"/>
</dbReference>
<protein>
    <recommendedName>
        <fullName evidence="11">Homeobox domain-containing protein</fullName>
    </recommendedName>
</protein>
<reference evidence="12" key="1">
    <citation type="journal article" date="2021" name="bioRxiv">
        <title>Whole Genome Assembly and Annotation of Northern Wild Rice, Zizania palustris L., Supports a Whole Genome Duplication in the Zizania Genus.</title>
        <authorList>
            <person name="Haas M."/>
            <person name="Kono T."/>
            <person name="Macchietto M."/>
            <person name="Millas R."/>
            <person name="McGilp L."/>
            <person name="Shao M."/>
            <person name="Duquette J."/>
            <person name="Hirsch C.N."/>
            <person name="Kimball J."/>
        </authorList>
    </citation>
    <scope>NUCLEOTIDE SEQUENCE</scope>
    <source>
        <tissue evidence="12">Fresh leaf tissue</tissue>
    </source>
</reference>
<evidence type="ECO:0000256" key="6">
    <source>
        <dbReference type="ARBA" id="ARBA00023163"/>
    </source>
</evidence>
<feature type="compositionally biased region" description="Basic residues" evidence="10">
    <location>
        <begin position="1"/>
        <end position="11"/>
    </location>
</feature>
<dbReference type="CDD" id="cd00086">
    <property type="entry name" value="homeodomain"/>
    <property type="match status" value="1"/>
</dbReference>
<dbReference type="PANTHER" id="PTHR45940:SF6">
    <property type="entry name" value="WUSCHEL-RELATED HOMEOBOX 2"/>
    <property type="match status" value="1"/>
</dbReference>
<evidence type="ECO:0000256" key="8">
    <source>
        <dbReference type="PROSITE-ProRule" id="PRU00108"/>
    </source>
</evidence>
<keyword evidence="13" id="KW-1185">Reference proteome</keyword>
<dbReference type="EMBL" id="JAAALK010000282">
    <property type="protein sequence ID" value="KAG8078441.1"/>
    <property type="molecule type" value="Genomic_DNA"/>
</dbReference>
<evidence type="ECO:0000256" key="4">
    <source>
        <dbReference type="ARBA" id="ARBA00023125"/>
    </source>
</evidence>
<proteinExistence type="predicted"/>
<sequence length="306" mass="33201">MEAPHPRHRHQAGGFSDPPSPLSPPLSPATVVAAAAANARWTPTKEQIAVLEGLYWQGLRTPTAEQIQQITARLRQHGHIEGKNVFYWFQNHKARQRLKQKQQSFDYFSKLLRRPPPLPVLHRPLVRPLLPLPMPAAAMLPPPPSACNTGGAMCRPRSYMAAAASETEKNGGYYPQQEIMPVLYPGLEVSPHDKAISPVQPPPTTMYQTAPNGAHYAETGRGGGHSAGGEDGGPWRETLQLFPLQPTFVVPDDKACRGGGRACGTVSLSSPAPASFSAEWDESSDIPDGEAPPPFYDFFGIHSGGR</sequence>
<feature type="compositionally biased region" description="Acidic residues" evidence="10">
    <location>
        <begin position="279"/>
        <end position="288"/>
    </location>
</feature>
<dbReference type="AlphaFoldDB" id="A0A8J5TIT7"/>
<feature type="compositionally biased region" description="Pro residues" evidence="10">
    <location>
        <begin position="18"/>
        <end position="27"/>
    </location>
</feature>
<evidence type="ECO:0000256" key="7">
    <source>
        <dbReference type="ARBA" id="ARBA00023242"/>
    </source>
</evidence>
<evidence type="ECO:0000256" key="1">
    <source>
        <dbReference type="ARBA" id="ARBA00004123"/>
    </source>
</evidence>
<keyword evidence="2" id="KW-0217">Developmental protein</keyword>
<gene>
    <name evidence="12" type="ORF">GUJ93_ZPchr0007g4569</name>
</gene>
<dbReference type="PROSITE" id="PS50071">
    <property type="entry name" value="HOMEOBOX_2"/>
    <property type="match status" value="1"/>
</dbReference>
<dbReference type="GO" id="GO:0003677">
    <property type="term" value="F:DNA binding"/>
    <property type="evidence" value="ECO:0007669"/>
    <property type="project" value="UniProtKB-UniRule"/>
</dbReference>
<evidence type="ECO:0000256" key="2">
    <source>
        <dbReference type="ARBA" id="ARBA00022473"/>
    </source>
</evidence>
<evidence type="ECO:0000256" key="3">
    <source>
        <dbReference type="ARBA" id="ARBA00023015"/>
    </source>
</evidence>
<keyword evidence="7 8" id="KW-0539">Nucleus</keyword>
<dbReference type="GO" id="GO:0099402">
    <property type="term" value="P:plant organ development"/>
    <property type="evidence" value="ECO:0007669"/>
    <property type="project" value="InterPro"/>
</dbReference>
<organism evidence="12 13">
    <name type="scientific">Zizania palustris</name>
    <name type="common">Northern wild rice</name>
    <dbReference type="NCBI Taxonomy" id="103762"/>
    <lineage>
        <taxon>Eukaryota</taxon>
        <taxon>Viridiplantae</taxon>
        <taxon>Streptophyta</taxon>
        <taxon>Embryophyta</taxon>
        <taxon>Tracheophyta</taxon>
        <taxon>Spermatophyta</taxon>
        <taxon>Magnoliopsida</taxon>
        <taxon>Liliopsida</taxon>
        <taxon>Poales</taxon>
        <taxon>Poaceae</taxon>
        <taxon>BOP clade</taxon>
        <taxon>Oryzoideae</taxon>
        <taxon>Oryzeae</taxon>
        <taxon>Zizaniinae</taxon>
        <taxon>Zizania</taxon>
    </lineage>
</organism>
<feature type="DNA-binding region" description="Homeobox" evidence="8">
    <location>
        <begin position="36"/>
        <end position="100"/>
    </location>
</feature>
<dbReference type="Pfam" id="PF00046">
    <property type="entry name" value="Homeodomain"/>
    <property type="match status" value="1"/>
</dbReference>
<feature type="compositionally biased region" description="Low complexity" evidence="10">
    <location>
        <begin position="267"/>
        <end position="278"/>
    </location>
</feature>
<dbReference type="GO" id="GO:0005634">
    <property type="term" value="C:nucleus"/>
    <property type="evidence" value="ECO:0007669"/>
    <property type="project" value="UniProtKB-SubCell"/>
</dbReference>
<accession>A0A8J5TIT7</accession>